<dbReference type="EMBL" id="BMHE01000091">
    <property type="protein sequence ID" value="GGA17026.1"/>
    <property type="molecule type" value="Genomic_DNA"/>
</dbReference>
<name>A0ABQ1FIL8_9BACL</name>
<proteinExistence type="predicted"/>
<comment type="caution">
    <text evidence="1">The sequence shown here is derived from an EMBL/GenBank/DDBJ whole genome shotgun (WGS) entry which is preliminary data.</text>
</comment>
<organism evidence="1 2">
    <name type="scientific">Paenibacillus marchantiophytorum</name>
    <dbReference type="NCBI Taxonomy" id="1619310"/>
    <lineage>
        <taxon>Bacteria</taxon>
        <taxon>Bacillati</taxon>
        <taxon>Bacillota</taxon>
        <taxon>Bacilli</taxon>
        <taxon>Bacillales</taxon>
        <taxon>Paenibacillaceae</taxon>
        <taxon>Paenibacillus</taxon>
    </lineage>
</organism>
<reference evidence="2" key="1">
    <citation type="journal article" date="2019" name="Int. J. Syst. Evol. Microbiol.">
        <title>The Global Catalogue of Microorganisms (GCM) 10K type strain sequencing project: providing services to taxonomists for standard genome sequencing and annotation.</title>
        <authorList>
            <consortium name="The Broad Institute Genomics Platform"/>
            <consortium name="The Broad Institute Genome Sequencing Center for Infectious Disease"/>
            <person name="Wu L."/>
            <person name="Ma J."/>
        </authorList>
    </citation>
    <scope>NUCLEOTIDE SEQUENCE [LARGE SCALE GENOMIC DNA]</scope>
    <source>
        <strain evidence="2">CGMCC 1.15043</strain>
    </source>
</reference>
<evidence type="ECO:0000313" key="1">
    <source>
        <dbReference type="EMBL" id="GGA17026.1"/>
    </source>
</evidence>
<gene>
    <name evidence="1" type="ORF">GCM10008018_71750</name>
</gene>
<accession>A0ABQ1FIL8</accession>
<evidence type="ECO:0000313" key="2">
    <source>
        <dbReference type="Proteomes" id="UP000615455"/>
    </source>
</evidence>
<protein>
    <submittedName>
        <fullName evidence="1">Uncharacterized protein</fullName>
    </submittedName>
</protein>
<sequence>MRRGCPIIHRNDWGHPLIFCKQKETVLWLNGRRTKTEAIANRYTFVWGKAVVKHKAKLKEKFRKHMAAGICAN</sequence>
<keyword evidence="2" id="KW-1185">Reference proteome</keyword>
<dbReference type="Proteomes" id="UP000615455">
    <property type="component" value="Unassembled WGS sequence"/>
</dbReference>